<gene>
    <name evidence="1" type="ORF">FEM48_Zijuj03G0050700</name>
</gene>
<dbReference type="Proteomes" id="UP000813462">
    <property type="component" value="Unassembled WGS sequence"/>
</dbReference>
<proteinExistence type="predicted"/>
<dbReference type="AlphaFoldDB" id="A0A978VNC1"/>
<comment type="caution">
    <text evidence="1">The sequence shown here is derived from an EMBL/GenBank/DDBJ whole genome shotgun (WGS) entry which is preliminary data.</text>
</comment>
<sequence>MLTKVNYFALYHSCHVWIVADPRQTLRCTIILYDCVPRALELFHDLKNCIGGSGSGYGSGGGLGYGGADGGGYGKEGAGGSWSGGGNGYEY</sequence>
<name>A0A978VNC1_ZIZJJ</name>
<organism evidence="1 2">
    <name type="scientific">Ziziphus jujuba var. spinosa</name>
    <dbReference type="NCBI Taxonomy" id="714518"/>
    <lineage>
        <taxon>Eukaryota</taxon>
        <taxon>Viridiplantae</taxon>
        <taxon>Streptophyta</taxon>
        <taxon>Embryophyta</taxon>
        <taxon>Tracheophyta</taxon>
        <taxon>Spermatophyta</taxon>
        <taxon>Magnoliopsida</taxon>
        <taxon>eudicotyledons</taxon>
        <taxon>Gunneridae</taxon>
        <taxon>Pentapetalae</taxon>
        <taxon>rosids</taxon>
        <taxon>fabids</taxon>
        <taxon>Rosales</taxon>
        <taxon>Rhamnaceae</taxon>
        <taxon>Paliureae</taxon>
        <taxon>Ziziphus</taxon>
    </lineage>
</organism>
<reference evidence="1" key="1">
    <citation type="journal article" date="2021" name="Front. Plant Sci.">
        <title>Chromosome-Scale Genome Assembly for Chinese Sour Jujube and Insights Into Its Genome Evolution and Domestication Signature.</title>
        <authorList>
            <person name="Shen L.-Y."/>
            <person name="Luo H."/>
            <person name="Wang X.-L."/>
            <person name="Wang X.-M."/>
            <person name="Qiu X.-J."/>
            <person name="Liu H."/>
            <person name="Zhou S.-S."/>
            <person name="Jia K.-H."/>
            <person name="Nie S."/>
            <person name="Bao Y.-T."/>
            <person name="Zhang R.-G."/>
            <person name="Yun Q.-Z."/>
            <person name="Chai Y.-H."/>
            <person name="Lu J.-Y."/>
            <person name="Li Y."/>
            <person name="Zhao S.-W."/>
            <person name="Mao J.-F."/>
            <person name="Jia S.-G."/>
            <person name="Mao Y.-M."/>
        </authorList>
    </citation>
    <scope>NUCLEOTIDE SEQUENCE</scope>
    <source>
        <strain evidence="1">AT0</strain>
        <tissue evidence="1">Leaf</tissue>
    </source>
</reference>
<accession>A0A978VNC1</accession>
<evidence type="ECO:0000313" key="1">
    <source>
        <dbReference type="EMBL" id="KAH7537046.1"/>
    </source>
</evidence>
<protein>
    <submittedName>
        <fullName evidence="1">Uncharacterized protein</fullName>
    </submittedName>
</protein>
<evidence type="ECO:0000313" key="2">
    <source>
        <dbReference type="Proteomes" id="UP000813462"/>
    </source>
</evidence>
<dbReference type="EMBL" id="JAEACU010000003">
    <property type="protein sequence ID" value="KAH7537046.1"/>
    <property type="molecule type" value="Genomic_DNA"/>
</dbReference>